<dbReference type="SUPFAM" id="SSF50370">
    <property type="entry name" value="Ricin B-like lectins"/>
    <property type="match status" value="1"/>
</dbReference>
<dbReference type="Pfam" id="PF18040">
    <property type="entry name" value="BPA_C"/>
    <property type="match status" value="1"/>
</dbReference>
<accession>R9PRZ4</accession>
<dbReference type="InterPro" id="IPR035992">
    <property type="entry name" value="Ricin_B-like_lectins"/>
</dbReference>
<protein>
    <submittedName>
        <fullName evidence="3">Putative beta-agarase</fullName>
    </submittedName>
</protein>
<dbReference type="CDD" id="cd23458">
    <property type="entry name" value="beta-trefoil_Ricin_AgaB34-like"/>
    <property type="match status" value="1"/>
</dbReference>
<evidence type="ECO:0000313" key="3">
    <source>
        <dbReference type="EMBL" id="GAD00856.1"/>
    </source>
</evidence>
<gene>
    <name evidence="3" type="ORF">AALB_0936</name>
</gene>
<dbReference type="EMBL" id="BARX01000004">
    <property type="protein sequence ID" value="GAD00856.1"/>
    <property type="molecule type" value="Genomic_DNA"/>
</dbReference>
<dbReference type="Proteomes" id="UP000014461">
    <property type="component" value="Unassembled WGS sequence"/>
</dbReference>
<sequence length="1080" mass="119016">MQLSTASALVGACFSLLTSSAYAATSVSIDLNTQKFIGGESQLDREKYFNLHTTHSENQVTNDELEYLTNDLNAGFGRGFWSPFSAHKGHDSYPNEATAKTNGAKNISSTKNHNNYAYFSNRYIVTDHPRNAFAANQDPVKAAEWAANYFKHYFDDSTRPIFYEPINEPFVHAGEFGIDADLARSKITELFKQIGKKFDQENIDTKVIGYAGAWPSMELWDFRHFDTRMKMFMDSAGPYMDAFSVHLYDGVNVTGANSQRSGSNLDAILDLVESYSYHKWAQVKPLAITEYGGIEKGYGDTYSDIASVQSVRSINNMLFQLLDRQDRLLTSIPFITGKASWHYNAANNWEPYGAVITRPDPSSIVNGKPTRFFWTPRIHFYQLWSDVKGVRVKSQSSNPDVQVQAFVDGNKAYVALNSLSENTEQVSLDFVSSLGSINKVAKKSLKIYPNAAPVYQDNSNVNAPSSLSLIAGETVVLQYSFNQNIDLDNTLHVNSYYSTTNLQTISANKALNFAINNVSAGQGTSNLKVSIGRKHNKSKKPVVKINGTALTVPNNWKGGDQSSRDDFFGALHIPVPNNLLSKNNVVSITFPDSDGRVSSVVLEVNNQSNAAVTQDAVSFTNTIDSLAPGKNYAVTLDYSASQSRDLTVSIWKDQSYLAGTTVNVAAGEGTKTIDVTLANETVSGETGYIIKANIRPQGGDVASIIKQTQINDIVIESDSGANYDQIVFVESYQELTSALQYTIKLDYSAMQQRDLVVELWDEQNWLASGKTSVPPGSGTTSVTIDLSTAPAAGSQGYKLKGSIRPSGTSWQDNLDFEQISNIEIVSDLPSEDTTKLVMPSTELLQAQSYQFTVDYSATQQRDVVVELWLNNQWLAQATEQVEAGEGSVQLTVELDEVAQAANTYTVKNSIRPLGTDWHSNLATNQVNNVSVISDALTAPSTWTNLQFKHSAKCMDVAGGKTTNGSQYHQWTCNTLNDNQRFLFTPLGDNWYTIKAKVSNKCVDLASGTTANGGKLQQYSCDNNNPNQVWQLVEQQDGWFELRAKPSAKCIDVKNAASTNQASIQQWNCGNQANQLLRFIE</sequence>
<dbReference type="PROSITE" id="PS50231">
    <property type="entry name" value="RICIN_B_LECTIN"/>
    <property type="match status" value="1"/>
</dbReference>
<dbReference type="SUPFAM" id="SSF51445">
    <property type="entry name" value="(Trans)glycosidases"/>
    <property type="match status" value="1"/>
</dbReference>
<dbReference type="Gene3D" id="2.60.120.1200">
    <property type="match status" value="1"/>
</dbReference>
<dbReference type="CDD" id="cd21510">
    <property type="entry name" value="agarase_cat"/>
    <property type="match status" value="1"/>
</dbReference>
<dbReference type="Pfam" id="PF14200">
    <property type="entry name" value="RicinB_lectin_2"/>
    <property type="match status" value="1"/>
</dbReference>
<dbReference type="Gene3D" id="2.80.10.50">
    <property type="match status" value="1"/>
</dbReference>
<feature type="signal peptide" evidence="1">
    <location>
        <begin position="1"/>
        <end position="23"/>
    </location>
</feature>
<dbReference type="STRING" id="1331007.AALB_0936"/>
<evidence type="ECO:0000256" key="1">
    <source>
        <dbReference type="SAM" id="SignalP"/>
    </source>
</evidence>
<feature type="chain" id="PRO_5004488269" evidence="1">
    <location>
        <begin position="24"/>
        <end position="1080"/>
    </location>
</feature>
<dbReference type="InterPro" id="IPR013780">
    <property type="entry name" value="Glyco_hydro_b"/>
</dbReference>
<dbReference type="InterPro" id="IPR041224">
    <property type="entry name" value="BPA_C"/>
</dbReference>
<evidence type="ECO:0000259" key="2">
    <source>
        <dbReference type="SMART" id="SM00458"/>
    </source>
</evidence>
<organism evidence="3 4">
    <name type="scientific">Agarivorans albus MKT 106</name>
    <dbReference type="NCBI Taxonomy" id="1331007"/>
    <lineage>
        <taxon>Bacteria</taxon>
        <taxon>Pseudomonadati</taxon>
        <taxon>Pseudomonadota</taxon>
        <taxon>Gammaproteobacteria</taxon>
        <taxon>Alteromonadales</taxon>
        <taxon>Alteromonadaceae</taxon>
        <taxon>Agarivorans</taxon>
    </lineage>
</organism>
<dbReference type="Gene3D" id="3.20.20.80">
    <property type="entry name" value="Glycosidases"/>
    <property type="match status" value="1"/>
</dbReference>
<name>R9PRZ4_AGAAL</name>
<dbReference type="AlphaFoldDB" id="R9PRZ4"/>
<dbReference type="RefSeq" id="WP_016400624.1">
    <property type="nucleotide sequence ID" value="NZ_BARX01000004.1"/>
</dbReference>
<dbReference type="InterPro" id="IPR000772">
    <property type="entry name" value="Ricin_B_lectin"/>
</dbReference>
<dbReference type="InterPro" id="IPR017853">
    <property type="entry name" value="GH"/>
</dbReference>
<dbReference type="InterPro" id="IPR040527">
    <property type="entry name" value="Beta-sand_Porphyrn"/>
</dbReference>
<reference evidence="3" key="1">
    <citation type="journal article" date="2013" name="Genome Announc.">
        <title>Draft Genome Sequence of Agarivorans albus Strain MKT 106T, an Agarolytic Marine Bacterium.</title>
        <authorList>
            <person name="Yasuike M."/>
            <person name="Nakamura Y."/>
            <person name="Kai W."/>
            <person name="Fujiwara A."/>
            <person name="Fukui Y."/>
            <person name="Satomi M."/>
            <person name="Sano M."/>
        </authorList>
    </citation>
    <scope>NUCLEOTIDE SEQUENCE [LARGE SCALE GENOMIC DNA]</scope>
</reference>
<comment type="caution">
    <text evidence="3">The sequence shown here is derived from an EMBL/GenBank/DDBJ whole genome shotgun (WGS) entry which is preliminary data.</text>
</comment>
<evidence type="ECO:0000313" key="4">
    <source>
        <dbReference type="Proteomes" id="UP000014461"/>
    </source>
</evidence>
<dbReference type="SMART" id="SM00458">
    <property type="entry name" value="RICIN"/>
    <property type="match status" value="1"/>
</dbReference>
<proteinExistence type="predicted"/>
<dbReference type="Pfam" id="PF18206">
    <property type="entry name" value="Porphyrn_cat_1"/>
    <property type="match status" value="1"/>
</dbReference>
<keyword evidence="4" id="KW-1185">Reference proteome</keyword>
<dbReference type="OrthoDB" id="6374680at2"/>
<dbReference type="Gene3D" id="2.60.40.1180">
    <property type="entry name" value="Golgi alpha-mannosidase II"/>
    <property type="match status" value="1"/>
</dbReference>
<keyword evidence="1" id="KW-0732">Signal</keyword>
<feature type="domain" description="Ricin B lectin" evidence="2">
    <location>
        <begin position="941"/>
        <end position="1079"/>
    </location>
</feature>